<gene>
    <name evidence="4" type="ORF">DFR38_10799</name>
</gene>
<dbReference type="PANTHER" id="PTHR11941:SF141">
    <property type="entry name" value="ENOYL-COA HYDRATASE_ISOMERASE-RELATED"/>
    <property type="match status" value="1"/>
</dbReference>
<dbReference type="InterPro" id="IPR001753">
    <property type="entry name" value="Enoyl-CoA_hydra/iso"/>
</dbReference>
<sequence length="259" mass="27029">MAKYLTLEHLGQSAIITINHPPANLWTIASLQELAGLMSALQSDKSVRSVVLTGAGDAFFCAGADLNLFAAGSKQEAQALLDAFAAAFAAVRNYSGVTVAAINGYALGGGLECALMCDYMVVERGARLGLPEARVGLLPAGGGCKRLADKVGVSWAKRMILGGEIVDAQKAYDIGLVEEIVDPGFAKIIAVSLAGKVANQAPQAVARARQLIEDSVNLSLEQHLQQGRQALLELVGGEEQLEGVAAFLGKRAPGWADED</sequence>
<dbReference type="Proteomes" id="UP000248395">
    <property type="component" value="Unassembled WGS sequence"/>
</dbReference>
<comment type="caution">
    <text evidence="4">The sequence shown here is derived from an EMBL/GenBank/DDBJ whole genome shotgun (WGS) entry which is preliminary data.</text>
</comment>
<dbReference type="Pfam" id="PF00378">
    <property type="entry name" value="ECH_1"/>
    <property type="match status" value="1"/>
</dbReference>
<dbReference type="InterPro" id="IPR018376">
    <property type="entry name" value="Enoyl-CoA_hyd/isom_CS"/>
</dbReference>
<dbReference type="PANTHER" id="PTHR11941">
    <property type="entry name" value="ENOYL-COA HYDRATASE-RELATED"/>
    <property type="match status" value="1"/>
</dbReference>
<protein>
    <submittedName>
        <fullName evidence="4">Enoyl-CoA hydratase/carnithine racemase</fullName>
    </submittedName>
</protein>
<dbReference type="Gene3D" id="3.90.226.10">
    <property type="entry name" value="2-enoyl-CoA Hydratase, Chain A, domain 1"/>
    <property type="match status" value="1"/>
</dbReference>
<dbReference type="InterPro" id="IPR029045">
    <property type="entry name" value="ClpP/crotonase-like_dom_sf"/>
</dbReference>
<proteinExistence type="inferred from homology"/>
<dbReference type="CDD" id="cd06558">
    <property type="entry name" value="crotonase-like"/>
    <property type="match status" value="1"/>
</dbReference>
<dbReference type="InterPro" id="IPR014748">
    <property type="entry name" value="Enoyl-CoA_hydra_C"/>
</dbReference>
<organism evidence="4 5">
    <name type="scientific">Aquitalea magnusonii</name>
    <dbReference type="NCBI Taxonomy" id="332411"/>
    <lineage>
        <taxon>Bacteria</taxon>
        <taxon>Pseudomonadati</taxon>
        <taxon>Pseudomonadota</taxon>
        <taxon>Betaproteobacteria</taxon>
        <taxon>Neisseriales</taxon>
        <taxon>Chromobacteriaceae</taxon>
        <taxon>Aquitalea</taxon>
    </lineage>
</organism>
<dbReference type="GO" id="GO:0016829">
    <property type="term" value="F:lyase activity"/>
    <property type="evidence" value="ECO:0007669"/>
    <property type="project" value="UniProtKB-KW"/>
</dbReference>
<dbReference type="AlphaFoldDB" id="A0A318JLX1"/>
<keyword evidence="2" id="KW-0456">Lyase</keyword>
<evidence type="ECO:0000313" key="4">
    <source>
        <dbReference type="EMBL" id="PXX48314.1"/>
    </source>
</evidence>
<reference evidence="4 5" key="1">
    <citation type="submission" date="2018-05" db="EMBL/GenBank/DDBJ databases">
        <title>Genomic Encyclopedia of Type Strains, Phase IV (KMG-IV): sequencing the most valuable type-strain genomes for metagenomic binning, comparative biology and taxonomic classification.</title>
        <authorList>
            <person name="Goeker M."/>
        </authorList>
    </citation>
    <scope>NUCLEOTIDE SEQUENCE [LARGE SCALE GENOMIC DNA]</scope>
    <source>
        <strain evidence="4 5">DSM 25134</strain>
    </source>
</reference>
<dbReference type="NCBIfam" id="NF006566">
    <property type="entry name" value="PRK09076.1"/>
    <property type="match status" value="1"/>
</dbReference>
<evidence type="ECO:0000313" key="5">
    <source>
        <dbReference type="Proteomes" id="UP000248395"/>
    </source>
</evidence>
<name>A0A318JLX1_9NEIS</name>
<accession>A0A318JLX1</accession>
<dbReference type="GO" id="GO:0006635">
    <property type="term" value="P:fatty acid beta-oxidation"/>
    <property type="evidence" value="ECO:0007669"/>
    <property type="project" value="TreeGrafter"/>
</dbReference>
<dbReference type="OrthoDB" id="9807606at2"/>
<keyword evidence="5" id="KW-1185">Reference proteome</keyword>
<dbReference type="Gene3D" id="1.10.12.10">
    <property type="entry name" value="Lyase 2-enoyl-coa Hydratase, Chain A, domain 2"/>
    <property type="match status" value="1"/>
</dbReference>
<comment type="similarity">
    <text evidence="1 3">Belongs to the enoyl-CoA hydratase/isomerase family.</text>
</comment>
<evidence type="ECO:0000256" key="3">
    <source>
        <dbReference type="RuleBase" id="RU003707"/>
    </source>
</evidence>
<dbReference type="FunFam" id="3.90.226.10:FF:000009">
    <property type="entry name" value="Carnitinyl-CoA dehydratase"/>
    <property type="match status" value="1"/>
</dbReference>
<dbReference type="RefSeq" id="WP_110313307.1">
    <property type="nucleotide sequence ID" value="NZ_QJKC01000007.1"/>
</dbReference>
<dbReference type="SUPFAM" id="SSF52096">
    <property type="entry name" value="ClpP/crotonase"/>
    <property type="match status" value="1"/>
</dbReference>
<dbReference type="EMBL" id="QJKC01000007">
    <property type="protein sequence ID" value="PXX48314.1"/>
    <property type="molecule type" value="Genomic_DNA"/>
</dbReference>
<evidence type="ECO:0000256" key="1">
    <source>
        <dbReference type="ARBA" id="ARBA00005254"/>
    </source>
</evidence>
<dbReference type="PROSITE" id="PS00166">
    <property type="entry name" value="ENOYL_COA_HYDRATASE"/>
    <property type="match status" value="1"/>
</dbReference>
<evidence type="ECO:0000256" key="2">
    <source>
        <dbReference type="ARBA" id="ARBA00023239"/>
    </source>
</evidence>